<protein>
    <submittedName>
        <fullName evidence="2">Uncharacterized protein</fullName>
    </submittedName>
</protein>
<evidence type="ECO:0000313" key="2">
    <source>
        <dbReference type="EMBL" id="KAK2948837.1"/>
    </source>
</evidence>
<dbReference type="EMBL" id="JARBJD010000167">
    <property type="protein sequence ID" value="KAK2948837.1"/>
    <property type="molecule type" value="Genomic_DNA"/>
</dbReference>
<gene>
    <name evidence="2" type="ORF">BLNAU_16180</name>
</gene>
<comment type="caution">
    <text evidence="2">The sequence shown here is derived from an EMBL/GenBank/DDBJ whole genome shotgun (WGS) entry which is preliminary data.</text>
</comment>
<sequence>MEKNAHTQTADKLKNAEYELRSKDREQNEKLEKEKNAGRQEQEKVLPLEAELKTERATKDTLCAARADLSSPQLPFSVDDGPFLNWSEDQRDSVHEPAVIYRSLVATVKVHPTLDDSLEAKAVKFLEFVIPQNAPSADNFLSSHGRTTGDSSTNFVQSLVVLVSSANHAITTAVIKMLDFLTWLCSAKVRLALVKADLIPQLLISLNPQSLSFEEAKDIHIHLMSSIDCSLYLITPLRHGEVEIDDDNERQAVYETVLQQVMVPSEKYIWHLCMNRYSIVGGELSDDFLALLAALLEISPYCQPTMDFVLNMPVILSIPSCLTFVENDRTIRYFLLEMLDAQQEWIRKRGEVQQMGKIVLRVLRMEGMEDVFEETLKIDKNEYYGRWIVEQTIRLNNVQGMNLPEHE</sequence>
<reference evidence="2 3" key="1">
    <citation type="journal article" date="2022" name="bioRxiv">
        <title>Genomics of Preaxostyla Flagellates Illuminates Evolutionary Transitions and the Path Towards Mitochondrial Loss.</title>
        <authorList>
            <person name="Novak L.V.F."/>
            <person name="Treitli S.C."/>
            <person name="Pyrih J."/>
            <person name="Halakuc P."/>
            <person name="Pipaliya S.V."/>
            <person name="Vacek V."/>
            <person name="Brzon O."/>
            <person name="Soukal P."/>
            <person name="Eme L."/>
            <person name="Dacks J.B."/>
            <person name="Karnkowska A."/>
            <person name="Elias M."/>
            <person name="Hampl V."/>
        </authorList>
    </citation>
    <scope>NUCLEOTIDE SEQUENCE [LARGE SCALE GENOMIC DNA]</scope>
    <source>
        <strain evidence="2">NAU3</strain>
        <tissue evidence="2">Gut</tissue>
    </source>
</reference>
<dbReference type="Proteomes" id="UP001281761">
    <property type="component" value="Unassembled WGS sequence"/>
</dbReference>
<feature type="region of interest" description="Disordered" evidence="1">
    <location>
        <begin position="1"/>
        <end position="52"/>
    </location>
</feature>
<keyword evidence="3" id="KW-1185">Reference proteome</keyword>
<evidence type="ECO:0000256" key="1">
    <source>
        <dbReference type="SAM" id="MobiDB-lite"/>
    </source>
</evidence>
<evidence type="ECO:0000313" key="3">
    <source>
        <dbReference type="Proteomes" id="UP001281761"/>
    </source>
</evidence>
<proteinExistence type="predicted"/>
<accession>A0ABQ9XDV7</accession>
<organism evidence="2 3">
    <name type="scientific">Blattamonas nauphoetae</name>
    <dbReference type="NCBI Taxonomy" id="2049346"/>
    <lineage>
        <taxon>Eukaryota</taxon>
        <taxon>Metamonada</taxon>
        <taxon>Preaxostyla</taxon>
        <taxon>Oxymonadida</taxon>
        <taxon>Blattamonas</taxon>
    </lineage>
</organism>
<name>A0ABQ9XDV7_9EUKA</name>